<dbReference type="Pfam" id="PF26579">
    <property type="entry name" value="Ig_CFAP47"/>
    <property type="match status" value="1"/>
</dbReference>
<name>A0A8S1IKE9_9CHLO</name>
<proteinExistence type="predicted"/>
<dbReference type="GO" id="GO:0060271">
    <property type="term" value="P:cilium assembly"/>
    <property type="evidence" value="ECO:0007669"/>
    <property type="project" value="TreeGrafter"/>
</dbReference>
<sequence>MKMFSAEAHLIVCKSTGGRWRFNLELHATEPQSEGVLLLEAHMDQTAYVPVWLCSSTDEPEPFTANFTPDTPLQFEVKPAKGMLPVRGSASQDEEPPCVVSYTCRDMGKTLKGRLHIQTKGTQYSFDLRGRQPVYNPPNRDDLVARIDNRLRRSHKAGDAQQKKTNYVVENIRALQQSTRFAGAQRPKRGD</sequence>
<evidence type="ECO:0000259" key="1">
    <source>
        <dbReference type="Pfam" id="PF26579"/>
    </source>
</evidence>
<reference evidence="2" key="1">
    <citation type="submission" date="2020-12" db="EMBL/GenBank/DDBJ databases">
        <authorList>
            <person name="Iha C."/>
        </authorList>
    </citation>
    <scope>NUCLEOTIDE SEQUENCE</scope>
</reference>
<dbReference type="OrthoDB" id="10060824at2759"/>
<comment type="caution">
    <text evidence="2">The sequence shown here is derived from an EMBL/GenBank/DDBJ whole genome shotgun (WGS) entry which is preliminary data.</text>
</comment>
<protein>
    <recommendedName>
        <fullName evidence="1">CFAP47-like immunoglobulin-like domain-containing protein</fullName>
    </recommendedName>
</protein>
<dbReference type="PANTHER" id="PTHR45912">
    <property type="entry name" value="CILIA- AND FLAGELLA-ASSOCIATED PROTEIN 47"/>
    <property type="match status" value="1"/>
</dbReference>
<evidence type="ECO:0000313" key="2">
    <source>
        <dbReference type="EMBL" id="CAD7694978.1"/>
    </source>
</evidence>
<evidence type="ECO:0000313" key="3">
    <source>
        <dbReference type="Proteomes" id="UP000708148"/>
    </source>
</evidence>
<dbReference type="EMBL" id="CAJHUC010000288">
    <property type="protein sequence ID" value="CAD7694978.1"/>
    <property type="molecule type" value="Genomic_DNA"/>
</dbReference>
<dbReference type="PANTHER" id="PTHR45912:SF3">
    <property type="entry name" value="CILIA- AND FLAGELLA-ASSOCIATED PROTEIN 47"/>
    <property type="match status" value="1"/>
</dbReference>
<accession>A0A8S1IKE9</accession>
<dbReference type="Proteomes" id="UP000708148">
    <property type="component" value="Unassembled WGS sequence"/>
</dbReference>
<keyword evidence="3" id="KW-1185">Reference proteome</keyword>
<dbReference type="GO" id="GO:0005929">
    <property type="term" value="C:cilium"/>
    <property type="evidence" value="ECO:0007669"/>
    <property type="project" value="TreeGrafter"/>
</dbReference>
<gene>
    <name evidence="2" type="ORF">OSTQU699_LOCUS339</name>
</gene>
<dbReference type="InterPro" id="IPR058952">
    <property type="entry name" value="Ig_CFAP47"/>
</dbReference>
<dbReference type="AlphaFoldDB" id="A0A8S1IKE9"/>
<feature type="domain" description="CFAP47-like immunoglobulin-like" evidence="1">
    <location>
        <begin position="1"/>
        <end position="29"/>
    </location>
</feature>
<organism evidence="2 3">
    <name type="scientific">Ostreobium quekettii</name>
    <dbReference type="NCBI Taxonomy" id="121088"/>
    <lineage>
        <taxon>Eukaryota</taxon>
        <taxon>Viridiplantae</taxon>
        <taxon>Chlorophyta</taxon>
        <taxon>core chlorophytes</taxon>
        <taxon>Ulvophyceae</taxon>
        <taxon>TCBD clade</taxon>
        <taxon>Bryopsidales</taxon>
        <taxon>Ostreobineae</taxon>
        <taxon>Ostreobiaceae</taxon>
        <taxon>Ostreobium</taxon>
    </lineage>
</organism>